<evidence type="ECO:0000313" key="7">
    <source>
        <dbReference type="Proteomes" id="UP001060504"/>
    </source>
</evidence>
<evidence type="ECO:0000256" key="1">
    <source>
        <dbReference type="ARBA" id="ARBA00001709"/>
    </source>
</evidence>
<dbReference type="Proteomes" id="UP001060504">
    <property type="component" value="Unassembled WGS sequence"/>
</dbReference>
<dbReference type="InterPro" id="IPR032259">
    <property type="entry name" value="HIBYL-CoA-H"/>
</dbReference>
<evidence type="ECO:0000313" key="6">
    <source>
        <dbReference type="EMBL" id="GJF09380.1"/>
    </source>
</evidence>
<dbReference type="Pfam" id="PF16113">
    <property type="entry name" value="ECH_2"/>
    <property type="match status" value="1"/>
</dbReference>
<feature type="compositionally biased region" description="Basic and acidic residues" evidence="4">
    <location>
        <begin position="1"/>
        <end position="11"/>
    </location>
</feature>
<evidence type="ECO:0000256" key="4">
    <source>
        <dbReference type="SAM" id="MobiDB-lite"/>
    </source>
</evidence>
<organism evidence="6 7">
    <name type="scientific">Mycolicibacterium cyprinidarum</name>
    <dbReference type="NCBI Taxonomy" id="2860311"/>
    <lineage>
        <taxon>Bacteria</taxon>
        <taxon>Bacillati</taxon>
        <taxon>Actinomycetota</taxon>
        <taxon>Actinomycetes</taxon>
        <taxon>Mycobacteriales</taxon>
        <taxon>Mycobacteriaceae</taxon>
        <taxon>Mycolicibacterium</taxon>
    </lineage>
</organism>
<dbReference type="GO" id="GO:0016787">
    <property type="term" value="F:hydrolase activity"/>
    <property type="evidence" value="ECO:0007669"/>
    <property type="project" value="UniProtKB-KW"/>
</dbReference>
<dbReference type="CDD" id="cd06558">
    <property type="entry name" value="crotonase-like"/>
    <property type="match status" value="1"/>
</dbReference>
<dbReference type="EC" id="3.1.2.4" evidence="2"/>
<accession>A0ABQ4V5U2</accession>
<evidence type="ECO:0000256" key="3">
    <source>
        <dbReference type="ARBA" id="ARBA00022801"/>
    </source>
</evidence>
<feature type="compositionally biased region" description="Basic and acidic residues" evidence="4">
    <location>
        <begin position="33"/>
        <end position="42"/>
    </location>
</feature>
<feature type="domain" description="Enoyl-CoA hydratase/isomerase" evidence="5">
    <location>
        <begin position="64"/>
        <end position="384"/>
    </location>
</feature>
<dbReference type="SUPFAM" id="SSF52096">
    <property type="entry name" value="ClpP/crotonase"/>
    <property type="match status" value="1"/>
</dbReference>
<dbReference type="PANTHER" id="PTHR43176:SF3">
    <property type="entry name" value="3-HYDROXYISOBUTYRYL-COA HYDROLASE, MITOCHONDRIAL"/>
    <property type="match status" value="1"/>
</dbReference>
<keyword evidence="7" id="KW-1185">Reference proteome</keyword>
<dbReference type="EMBL" id="BPRH01003446">
    <property type="protein sequence ID" value="GJF09380.1"/>
    <property type="molecule type" value="Genomic_DNA"/>
</dbReference>
<evidence type="ECO:0000259" key="5">
    <source>
        <dbReference type="Pfam" id="PF16113"/>
    </source>
</evidence>
<comment type="caution">
    <text evidence="6">The sequence shown here is derived from an EMBL/GenBank/DDBJ whole genome shotgun (WGS) entry which is preliminary data.</text>
</comment>
<name>A0ABQ4V5U2_9MYCO</name>
<comment type="catalytic activity">
    <reaction evidence="1">
        <text>3-hydroxy-2-methylpropanoyl-CoA + H2O = 3-hydroxy-2-methylpropanoate + CoA + H(+)</text>
        <dbReference type="Rhea" id="RHEA:20888"/>
        <dbReference type="ChEBI" id="CHEBI:11805"/>
        <dbReference type="ChEBI" id="CHEBI:15377"/>
        <dbReference type="ChEBI" id="CHEBI:15378"/>
        <dbReference type="ChEBI" id="CHEBI:57287"/>
        <dbReference type="ChEBI" id="CHEBI:57340"/>
        <dbReference type="EC" id="3.1.2.4"/>
    </reaction>
</comment>
<dbReference type="PANTHER" id="PTHR43176">
    <property type="entry name" value="3-HYDROXYISOBUTYRYL-COA HYDROLASE-RELATED"/>
    <property type="match status" value="1"/>
</dbReference>
<dbReference type="NCBIfam" id="NF004127">
    <property type="entry name" value="PRK05617.1"/>
    <property type="match status" value="1"/>
</dbReference>
<feature type="region of interest" description="Disordered" evidence="4">
    <location>
        <begin position="1"/>
        <end position="42"/>
    </location>
</feature>
<sequence>MYERTLNDRRPSSVPDGTSQAVHRKPYPGPLASERRTRLHSVDENEDVLVSAGGSAGGSVGRGVGLITLNRPKAINSLTHSMVGRISAALSDWESDDAVHAIVISGAGDRGLCAGGDVVAIYHSAKSGGAEARQFWWDEYLLNAYIGRYPKPVVALMDGITMGGGVGISAHCSVRVVTDTTKMAMPEVGIGFIPDVGGTFILSRTPGLLGVHAALTGAPFSGADAIAMGFADHFVRHDRLGTFTDAVLGDGIDAAIAACAEEPPPSPLLAERAWIDHCYAGQTVSDIVAALRAHDAGPANDAADLIASRSPISLAVTLEAVRRAVSLPTLEDVLRQEFRTSCGALRSHDLVEGIRALLIDKDRNPQWSPASLAMVTTDDIDAYFSSADPDLTFDA</sequence>
<protein>
    <recommendedName>
        <fullName evidence="2">3-hydroxyisobutyryl-CoA hydrolase</fullName>
        <ecNumber evidence="2">3.1.2.4</ecNumber>
    </recommendedName>
</protein>
<gene>
    <name evidence="6" type="ORF">NGTWS1702_32900</name>
</gene>
<dbReference type="InterPro" id="IPR029045">
    <property type="entry name" value="ClpP/crotonase-like_dom_sf"/>
</dbReference>
<dbReference type="Gene3D" id="3.90.226.10">
    <property type="entry name" value="2-enoyl-CoA Hydratase, Chain A, domain 1"/>
    <property type="match status" value="1"/>
</dbReference>
<reference evidence="6 7" key="1">
    <citation type="submission" date="2021-08" db="EMBL/GenBank/DDBJ databases">
        <title>Draft genome sequence of Mycolicibacterium sp. NGTWS1702 strain.</title>
        <authorList>
            <person name="Matsumoto M."/>
            <person name="Tang B.C.C."/>
            <person name="Machida Y."/>
            <person name="Matoyama H."/>
            <person name="Kishihara T."/>
            <person name="Sato S."/>
            <person name="Kondo I."/>
            <person name="Sano M."/>
            <person name="Kato G."/>
        </authorList>
    </citation>
    <scope>NUCLEOTIDE SEQUENCE [LARGE SCALE GENOMIC DNA]</scope>
    <source>
        <strain evidence="6 7">NGTWSNA01</strain>
    </source>
</reference>
<evidence type="ECO:0000256" key="2">
    <source>
        <dbReference type="ARBA" id="ARBA00011915"/>
    </source>
</evidence>
<keyword evidence="3 6" id="KW-0378">Hydrolase</keyword>
<proteinExistence type="predicted"/>
<dbReference type="InterPro" id="IPR045004">
    <property type="entry name" value="ECH_dom"/>
</dbReference>